<dbReference type="InterPro" id="IPR013087">
    <property type="entry name" value="Znf_C2H2_type"/>
</dbReference>
<protein>
    <recommendedName>
        <fullName evidence="2">C2H2-type domain-containing protein</fullName>
    </recommendedName>
</protein>
<evidence type="ECO:0000313" key="3">
    <source>
        <dbReference type="EMBL" id="RGP77609.1"/>
    </source>
</evidence>
<accession>A0A395SZQ7</accession>
<keyword evidence="4" id="KW-1185">Reference proteome</keyword>
<dbReference type="AlphaFoldDB" id="A0A395SZQ7"/>
<feature type="non-terminal residue" evidence="3">
    <location>
        <position position="294"/>
    </location>
</feature>
<sequence>MKFLQAFAQARQESVRGPYCASCNKTFRLECSHEIHNEDVHGLKRERLTTNPESHEQQTLENAKDGCKTKAFKFRTSRTVCVTRKCPCWFNSLPELWKHIDSDSCVFKFDSKLFRRIFDHKDVEEKSQTFFDRESNSLRCPNCSDNGAGSLEFETMSGLIEHAQSDDCTLEPDSDIMHNLYRETLYRIVDEKLFKKCVQISERERVKRDEAAVQNIPIDPGAPYVCRDCEKTYPKESALDCHVKYKHKNRAPCIPQADWNSSECPGRKCVGEYLGCDEVFHSNFEQWIHIDTNG</sequence>
<feature type="domain" description="C2H2-type" evidence="2">
    <location>
        <begin position="224"/>
        <end position="252"/>
    </location>
</feature>
<dbReference type="PROSITE" id="PS00028">
    <property type="entry name" value="ZINC_FINGER_C2H2_1"/>
    <property type="match status" value="2"/>
</dbReference>
<dbReference type="GO" id="GO:0008270">
    <property type="term" value="F:zinc ion binding"/>
    <property type="evidence" value="ECO:0007669"/>
    <property type="project" value="UniProtKB-KW"/>
</dbReference>
<dbReference type="PROSITE" id="PS50157">
    <property type="entry name" value="ZINC_FINGER_C2H2_2"/>
    <property type="match status" value="1"/>
</dbReference>
<name>A0A395SZQ7_9HYPO</name>
<keyword evidence="1" id="KW-0862">Zinc</keyword>
<reference evidence="3 4" key="1">
    <citation type="journal article" date="2018" name="PLoS Pathog.">
        <title>Evolution of structural diversity of trichothecenes, a family of toxins produced by plant pathogenic and entomopathogenic fungi.</title>
        <authorList>
            <person name="Proctor R.H."/>
            <person name="McCormick S.P."/>
            <person name="Kim H.S."/>
            <person name="Cardoza R.E."/>
            <person name="Stanley A.M."/>
            <person name="Lindo L."/>
            <person name="Kelly A."/>
            <person name="Brown D.W."/>
            <person name="Lee T."/>
            <person name="Vaughan M.M."/>
            <person name="Alexander N.J."/>
            <person name="Busman M."/>
            <person name="Gutierrez S."/>
        </authorList>
    </citation>
    <scope>NUCLEOTIDE SEQUENCE [LARGE SCALE GENOMIC DNA]</scope>
    <source>
        <strain evidence="3 4">NRRL 20695</strain>
    </source>
</reference>
<dbReference type="OrthoDB" id="3069995at2759"/>
<evidence type="ECO:0000313" key="4">
    <source>
        <dbReference type="Proteomes" id="UP000266234"/>
    </source>
</evidence>
<evidence type="ECO:0000256" key="1">
    <source>
        <dbReference type="PROSITE-ProRule" id="PRU00042"/>
    </source>
</evidence>
<keyword evidence="1" id="KW-0863">Zinc-finger</keyword>
<dbReference type="EMBL" id="PXOG01000090">
    <property type="protein sequence ID" value="RGP77609.1"/>
    <property type="molecule type" value="Genomic_DNA"/>
</dbReference>
<dbReference type="Proteomes" id="UP000266234">
    <property type="component" value="Unassembled WGS sequence"/>
</dbReference>
<gene>
    <name evidence="3" type="ORF">FLONG3_4300</name>
</gene>
<dbReference type="SMART" id="SM00355">
    <property type="entry name" value="ZnF_C2H2"/>
    <property type="match status" value="2"/>
</dbReference>
<proteinExistence type="predicted"/>
<keyword evidence="1" id="KW-0479">Metal-binding</keyword>
<evidence type="ECO:0000259" key="2">
    <source>
        <dbReference type="PROSITE" id="PS50157"/>
    </source>
</evidence>
<comment type="caution">
    <text evidence="3">The sequence shown here is derived from an EMBL/GenBank/DDBJ whole genome shotgun (WGS) entry which is preliminary data.</text>
</comment>
<organism evidence="3 4">
    <name type="scientific">Fusarium longipes</name>
    <dbReference type="NCBI Taxonomy" id="694270"/>
    <lineage>
        <taxon>Eukaryota</taxon>
        <taxon>Fungi</taxon>
        <taxon>Dikarya</taxon>
        <taxon>Ascomycota</taxon>
        <taxon>Pezizomycotina</taxon>
        <taxon>Sordariomycetes</taxon>
        <taxon>Hypocreomycetidae</taxon>
        <taxon>Hypocreales</taxon>
        <taxon>Nectriaceae</taxon>
        <taxon>Fusarium</taxon>
    </lineage>
</organism>
<dbReference type="Gene3D" id="3.30.160.60">
    <property type="entry name" value="Classic Zinc Finger"/>
    <property type="match status" value="1"/>
</dbReference>